<reference evidence="1" key="1">
    <citation type="submission" date="2020-08" db="EMBL/GenBank/DDBJ databases">
        <title>Genome public.</title>
        <authorList>
            <person name="Liu C."/>
            <person name="Sun Q."/>
        </authorList>
    </citation>
    <scope>NUCLEOTIDE SEQUENCE</scope>
    <source>
        <strain evidence="1">NSJ-31</strain>
    </source>
</reference>
<name>A0A926E154_9FIRM</name>
<organism evidence="1 2">
    <name type="scientific">Ligaoa zhengdingensis</name>
    <dbReference type="NCBI Taxonomy" id="2763658"/>
    <lineage>
        <taxon>Bacteria</taxon>
        <taxon>Bacillati</taxon>
        <taxon>Bacillota</taxon>
        <taxon>Clostridia</taxon>
        <taxon>Eubacteriales</taxon>
        <taxon>Oscillospiraceae</taxon>
        <taxon>Ligaoa</taxon>
    </lineage>
</organism>
<dbReference type="SUPFAM" id="SSF103084">
    <property type="entry name" value="Holliday junction resolvase RusA"/>
    <property type="match status" value="1"/>
</dbReference>
<comment type="caution">
    <text evidence="1">The sequence shown here is derived from an EMBL/GenBank/DDBJ whole genome shotgun (WGS) entry which is preliminary data.</text>
</comment>
<accession>A0A926E154</accession>
<dbReference type="InterPro" id="IPR008822">
    <property type="entry name" value="Endonuclease_RusA-like"/>
</dbReference>
<evidence type="ECO:0000313" key="1">
    <source>
        <dbReference type="EMBL" id="MBC8547239.1"/>
    </source>
</evidence>
<dbReference type="AlphaFoldDB" id="A0A926E154"/>
<dbReference type="InterPro" id="IPR036614">
    <property type="entry name" value="RusA-like_sf"/>
</dbReference>
<dbReference type="GO" id="GO:0006281">
    <property type="term" value="P:DNA repair"/>
    <property type="evidence" value="ECO:0007669"/>
    <property type="project" value="InterPro"/>
</dbReference>
<dbReference type="Gene3D" id="3.30.1330.70">
    <property type="entry name" value="Holliday junction resolvase RusA"/>
    <property type="match status" value="1"/>
</dbReference>
<gene>
    <name evidence="1" type="ORF">H8711_09915</name>
</gene>
<dbReference type="Proteomes" id="UP000653127">
    <property type="component" value="Unassembled WGS sequence"/>
</dbReference>
<dbReference type="Pfam" id="PF05866">
    <property type="entry name" value="RusA"/>
    <property type="match status" value="1"/>
</dbReference>
<protein>
    <submittedName>
        <fullName evidence="1">RusA family crossover junction endodeoxyribonuclease</fullName>
    </submittedName>
</protein>
<dbReference type="EMBL" id="JACRST010000016">
    <property type="protein sequence ID" value="MBC8547239.1"/>
    <property type="molecule type" value="Genomic_DNA"/>
</dbReference>
<dbReference type="GO" id="GO:0000287">
    <property type="term" value="F:magnesium ion binding"/>
    <property type="evidence" value="ECO:0007669"/>
    <property type="project" value="InterPro"/>
</dbReference>
<keyword evidence="2" id="KW-1185">Reference proteome</keyword>
<dbReference type="RefSeq" id="WP_249283314.1">
    <property type="nucleotide sequence ID" value="NZ_JACRST010000016.1"/>
</dbReference>
<evidence type="ECO:0000313" key="2">
    <source>
        <dbReference type="Proteomes" id="UP000653127"/>
    </source>
</evidence>
<proteinExistence type="predicted"/>
<sequence length="128" mass="14687">MKFTIPLRPVTKKNHQQIRRNHKTGNPYIAQSDAYQEYERQCELLIPAEYKQQIDRPVIVKAVYYMPQARRVDITNLDSALHDVLVKAGVLKDDSSLSPRIVVGTDGSRVKVDRNRPRTEVEITEAGE</sequence>
<dbReference type="GO" id="GO:0006310">
    <property type="term" value="P:DNA recombination"/>
    <property type="evidence" value="ECO:0007669"/>
    <property type="project" value="InterPro"/>
</dbReference>